<dbReference type="Proteomes" id="UP001603857">
    <property type="component" value="Unassembled WGS sequence"/>
</dbReference>
<evidence type="ECO:0000256" key="1">
    <source>
        <dbReference type="SAM" id="Phobius"/>
    </source>
</evidence>
<comment type="caution">
    <text evidence="2">The sequence shown here is derived from an EMBL/GenBank/DDBJ whole genome shotgun (WGS) entry which is preliminary data.</text>
</comment>
<keyword evidence="3" id="KW-1185">Reference proteome</keyword>
<accession>A0ABD1MSH5</accession>
<keyword evidence="1" id="KW-0812">Transmembrane</keyword>
<organism evidence="2 3">
    <name type="scientific">Flemingia macrophylla</name>
    <dbReference type="NCBI Taxonomy" id="520843"/>
    <lineage>
        <taxon>Eukaryota</taxon>
        <taxon>Viridiplantae</taxon>
        <taxon>Streptophyta</taxon>
        <taxon>Embryophyta</taxon>
        <taxon>Tracheophyta</taxon>
        <taxon>Spermatophyta</taxon>
        <taxon>Magnoliopsida</taxon>
        <taxon>eudicotyledons</taxon>
        <taxon>Gunneridae</taxon>
        <taxon>Pentapetalae</taxon>
        <taxon>rosids</taxon>
        <taxon>fabids</taxon>
        <taxon>Fabales</taxon>
        <taxon>Fabaceae</taxon>
        <taxon>Papilionoideae</taxon>
        <taxon>50 kb inversion clade</taxon>
        <taxon>NPAAA clade</taxon>
        <taxon>indigoferoid/millettioid clade</taxon>
        <taxon>Phaseoleae</taxon>
        <taxon>Flemingia</taxon>
    </lineage>
</organism>
<sequence length="58" mass="6492">MDSGCSEGFPHDMPVRESNSSLLTNIPLAIVSIYAILRAMHLVLITAMEQLNVDKYRE</sequence>
<keyword evidence="1" id="KW-1133">Transmembrane helix</keyword>
<gene>
    <name evidence="2" type="ORF">Fmac_013185</name>
</gene>
<proteinExistence type="predicted"/>
<name>A0ABD1MSH5_9FABA</name>
<keyword evidence="1" id="KW-0472">Membrane</keyword>
<dbReference type="AlphaFoldDB" id="A0ABD1MSH5"/>
<feature type="transmembrane region" description="Helical" evidence="1">
    <location>
        <begin position="26"/>
        <end position="47"/>
    </location>
</feature>
<protein>
    <submittedName>
        <fullName evidence="2">Uncharacterized protein</fullName>
    </submittedName>
</protein>
<reference evidence="2 3" key="1">
    <citation type="submission" date="2024-08" db="EMBL/GenBank/DDBJ databases">
        <title>Insights into the chromosomal genome structure of Flemingia macrophylla.</title>
        <authorList>
            <person name="Ding Y."/>
            <person name="Zhao Y."/>
            <person name="Bi W."/>
            <person name="Wu M."/>
            <person name="Zhao G."/>
            <person name="Gong Y."/>
            <person name="Li W."/>
            <person name="Zhang P."/>
        </authorList>
    </citation>
    <scope>NUCLEOTIDE SEQUENCE [LARGE SCALE GENOMIC DNA]</scope>
    <source>
        <strain evidence="2">DYQJB</strain>
        <tissue evidence="2">Leaf</tissue>
    </source>
</reference>
<evidence type="ECO:0000313" key="2">
    <source>
        <dbReference type="EMBL" id="KAL2338739.1"/>
    </source>
</evidence>
<dbReference type="EMBL" id="JBGMDY010000004">
    <property type="protein sequence ID" value="KAL2338739.1"/>
    <property type="molecule type" value="Genomic_DNA"/>
</dbReference>
<evidence type="ECO:0000313" key="3">
    <source>
        <dbReference type="Proteomes" id="UP001603857"/>
    </source>
</evidence>